<dbReference type="InterPro" id="IPR050325">
    <property type="entry name" value="Prot/Nucl_acid_deglycase"/>
</dbReference>
<dbReference type="GeneID" id="96998369"/>
<sequence length="186" mass="20696">MKVFVLLNNTFEEIEALTVVDYLRRASIDVTTVSMHEKLLVKGGHNIEVSADITFDNLKRDMIDVLYIPGGLPAAREISENKEVIELVQYLKENNKIIAAMCAGPLILETSQIAKDEVITSFPGVKDELKSIKEYSEDVVVKSGNIITSRGPATAVFLALKLIEEIKGKEVRDKVAEGILFNYIEK</sequence>
<keyword evidence="3" id="KW-1185">Reference proteome</keyword>
<dbReference type="OrthoDB" id="9800516at2"/>
<name>H3NLZ7_9FIRM</name>
<dbReference type="InterPro" id="IPR029062">
    <property type="entry name" value="Class_I_gatase-like"/>
</dbReference>
<dbReference type="eggNOG" id="COG0693">
    <property type="taxonomic scope" value="Bacteria"/>
</dbReference>
<evidence type="ECO:0000313" key="3">
    <source>
        <dbReference type="Proteomes" id="UP000004191"/>
    </source>
</evidence>
<protein>
    <submittedName>
        <fullName evidence="2">DJ-1 family protein</fullName>
    </submittedName>
</protein>
<proteinExistence type="predicted"/>
<dbReference type="GO" id="GO:0005737">
    <property type="term" value="C:cytoplasm"/>
    <property type="evidence" value="ECO:0007669"/>
    <property type="project" value="TreeGrafter"/>
</dbReference>
<dbReference type="InterPro" id="IPR006287">
    <property type="entry name" value="DJ-1"/>
</dbReference>
<dbReference type="NCBIfam" id="TIGR01383">
    <property type="entry name" value="not_thiJ"/>
    <property type="match status" value="1"/>
</dbReference>
<dbReference type="EMBL" id="AGEI01000011">
    <property type="protein sequence ID" value="EHR35667.1"/>
    <property type="molecule type" value="Genomic_DNA"/>
</dbReference>
<dbReference type="STRING" id="883114.HMPREF9709_00358"/>
<comment type="caution">
    <text evidence="2">The sequence shown here is derived from an EMBL/GenBank/DDBJ whole genome shotgun (WGS) entry which is preliminary data.</text>
</comment>
<dbReference type="Gene3D" id="3.40.50.880">
    <property type="match status" value="1"/>
</dbReference>
<dbReference type="PANTHER" id="PTHR48094">
    <property type="entry name" value="PROTEIN/NUCLEIC ACID DEGLYCASE DJ-1-RELATED"/>
    <property type="match status" value="1"/>
</dbReference>
<dbReference type="Pfam" id="PF01965">
    <property type="entry name" value="DJ-1_PfpI"/>
    <property type="match status" value="1"/>
</dbReference>
<evidence type="ECO:0000259" key="1">
    <source>
        <dbReference type="Pfam" id="PF01965"/>
    </source>
</evidence>
<dbReference type="InterPro" id="IPR002818">
    <property type="entry name" value="DJ-1/PfpI"/>
</dbReference>
<dbReference type="RefSeq" id="WP_005397383.1">
    <property type="nucleotide sequence ID" value="NZ_JH601088.1"/>
</dbReference>
<dbReference type="HOGENOM" id="CLU_000445_44_2_9"/>
<dbReference type="SUPFAM" id="SSF52317">
    <property type="entry name" value="Class I glutamine amidotransferase-like"/>
    <property type="match status" value="1"/>
</dbReference>
<organism evidence="2 3">
    <name type="scientific">Helcococcus kunzii ATCC 51366</name>
    <dbReference type="NCBI Taxonomy" id="883114"/>
    <lineage>
        <taxon>Bacteria</taxon>
        <taxon>Bacillati</taxon>
        <taxon>Bacillota</taxon>
        <taxon>Tissierellia</taxon>
        <taxon>Tissierellales</taxon>
        <taxon>Peptoniphilaceae</taxon>
        <taxon>Helcococcus</taxon>
    </lineage>
</organism>
<dbReference type="PANTHER" id="PTHR48094:SF12">
    <property type="entry name" value="PARKINSON DISEASE PROTEIN 7 HOMOLOG"/>
    <property type="match status" value="1"/>
</dbReference>
<dbReference type="AlphaFoldDB" id="H3NLZ7"/>
<dbReference type="Proteomes" id="UP000004191">
    <property type="component" value="Unassembled WGS sequence"/>
</dbReference>
<dbReference type="CDD" id="cd03135">
    <property type="entry name" value="GATase1_DJ-1"/>
    <property type="match status" value="1"/>
</dbReference>
<feature type="domain" description="DJ-1/PfpI" evidence="1">
    <location>
        <begin position="1"/>
        <end position="165"/>
    </location>
</feature>
<accession>H3NLZ7</accession>
<gene>
    <name evidence="2" type="ORF">HMPREF9709_00358</name>
</gene>
<reference evidence="2 3" key="1">
    <citation type="submission" date="2012-01" db="EMBL/GenBank/DDBJ databases">
        <title>The Genome Sequence of Helcococcus kunzii ATCC 51366.</title>
        <authorList>
            <consortium name="The Broad Institute Genome Sequencing Platform"/>
            <person name="Earl A."/>
            <person name="Ward D."/>
            <person name="Feldgarden M."/>
            <person name="Gevers D."/>
            <person name="Huys G."/>
            <person name="Young S.K."/>
            <person name="Zeng Q."/>
            <person name="Gargeya S."/>
            <person name="Fitzgerald M."/>
            <person name="Haas B."/>
            <person name="Abouelleil A."/>
            <person name="Alvarado L."/>
            <person name="Arachchi H.M."/>
            <person name="Berlin A."/>
            <person name="Chapman S.B."/>
            <person name="Gearin G."/>
            <person name="Goldberg J."/>
            <person name="Griggs A."/>
            <person name="Gujja S."/>
            <person name="Hansen M."/>
            <person name="Heiman D."/>
            <person name="Howarth C."/>
            <person name="Larimer J."/>
            <person name="Lui A."/>
            <person name="MacDonald P.J.P."/>
            <person name="McCowen C."/>
            <person name="Montmayeur A."/>
            <person name="Murphy C."/>
            <person name="Neiman D."/>
            <person name="Pearson M."/>
            <person name="Priest M."/>
            <person name="Roberts A."/>
            <person name="Saif S."/>
            <person name="Shea T."/>
            <person name="Sisk P."/>
            <person name="Stolte C."/>
            <person name="Sykes S."/>
            <person name="Wortman J."/>
            <person name="Nusbaum C."/>
            <person name="Birren B."/>
        </authorList>
    </citation>
    <scope>NUCLEOTIDE SEQUENCE [LARGE SCALE GENOMIC DNA]</scope>
    <source>
        <strain evidence="2 3">ATCC 51366</strain>
    </source>
</reference>
<evidence type="ECO:0000313" key="2">
    <source>
        <dbReference type="EMBL" id="EHR35667.1"/>
    </source>
</evidence>